<protein>
    <submittedName>
        <fullName evidence="2">Uncharacterized protein</fullName>
    </submittedName>
</protein>
<organism evidence="2 3">
    <name type="scientific">Choiromyces venosus 120613-1</name>
    <dbReference type="NCBI Taxonomy" id="1336337"/>
    <lineage>
        <taxon>Eukaryota</taxon>
        <taxon>Fungi</taxon>
        <taxon>Dikarya</taxon>
        <taxon>Ascomycota</taxon>
        <taxon>Pezizomycotina</taxon>
        <taxon>Pezizomycetes</taxon>
        <taxon>Pezizales</taxon>
        <taxon>Tuberaceae</taxon>
        <taxon>Choiromyces</taxon>
    </lineage>
</organism>
<feature type="region of interest" description="Disordered" evidence="1">
    <location>
        <begin position="482"/>
        <end position="505"/>
    </location>
</feature>
<evidence type="ECO:0000256" key="1">
    <source>
        <dbReference type="SAM" id="MobiDB-lite"/>
    </source>
</evidence>
<gene>
    <name evidence="2" type="ORF">L873DRAFT_1847233</name>
</gene>
<feature type="region of interest" description="Disordered" evidence="1">
    <location>
        <begin position="529"/>
        <end position="564"/>
    </location>
</feature>
<proteinExistence type="predicted"/>
<reference evidence="2 3" key="1">
    <citation type="journal article" date="2018" name="Nat. Ecol. Evol.">
        <title>Pezizomycetes genomes reveal the molecular basis of ectomycorrhizal truffle lifestyle.</title>
        <authorList>
            <person name="Murat C."/>
            <person name="Payen T."/>
            <person name="Noel B."/>
            <person name="Kuo A."/>
            <person name="Morin E."/>
            <person name="Chen J."/>
            <person name="Kohler A."/>
            <person name="Krizsan K."/>
            <person name="Balestrini R."/>
            <person name="Da Silva C."/>
            <person name="Montanini B."/>
            <person name="Hainaut M."/>
            <person name="Levati E."/>
            <person name="Barry K.W."/>
            <person name="Belfiori B."/>
            <person name="Cichocki N."/>
            <person name="Clum A."/>
            <person name="Dockter R.B."/>
            <person name="Fauchery L."/>
            <person name="Guy J."/>
            <person name="Iotti M."/>
            <person name="Le Tacon F."/>
            <person name="Lindquist E.A."/>
            <person name="Lipzen A."/>
            <person name="Malagnac F."/>
            <person name="Mello A."/>
            <person name="Molinier V."/>
            <person name="Miyauchi S."/>
            <person name="Poulain J."/>
            <person name="Riccioni C."/>
            <person name="Rubini A."/>
            <person name="Sitrit Y."/>
            <person name="Splivallo R."/>
            <person name="Traeger S."/>
            <person name="Wang M."/>
            <person name="Zifcakova L."/>
            <person name="Wipf D."/>
            <person name="Zambonelli A."/>
            <person name="Paolocci F."/>
            <person name="Nowrousian M."/>
            <person name="Ottonello S."/>
            <person name="Baldrian P."/>
            <person name="Spatafora J.W."/>
            <person name="Henrissat B."/>
            <person name="Nagy L.G."/>
            <person name="Aury J.M."/>
            <person name="Wincker P."/>
            <person name="Grigoriev I.V."/>
            <person name="Bonfante P."/>
            <person name="Martin F.M."/>
        </authorList>
    </citation>
    <scope>NUCLEOTIDE SEQUENCE [LARGE SCALE GENOMIC DNA]</scope>
    <source>
        <strain evidence="2 3">120613-1</strain>
    </source>
</reference>
<name>A0A3N4JAL0_9PEZI</name>
<evidence type="ECO:0000313" key="2">
    <source>
        <dbReference type="EMBL" id="RPA93470.1"/>
    </source>
</evidence>
<feature type="compositionally biased region" description="Polar residues" evidence="1">
    <location>
        <begin position="136"/>
        <end position="152"/>
    </location>
</feature>
<dbReference type="AlphaFoldDB" id="A0A3N4JAL0"/>
<dbReference type="Proteomes" id="UP000276215">
    <property type="component" value="Unassembled WGS sequence"/>
</dbReference>
<feature type="region of interest" description="Disordered" evidence="1">
    <location>
        <begin position="631"/>
        <end position="664"/>
    </location>
</feature>
<dbReference type="EMBL" id="ML120452">
    <property type="protein sequence ID" value="RPA93470.1"/>
    <property type="molecule type" value="Genomic_DNA"/>
</dbReference>
<dbReference type="OrthoDB" id="5489146at2759"/>
<accession>A0A3N4JAL0</accession>
<keyword evidence="3" id="KW-1185">Reference proteome</keyword>
<feature type="compositionally biased region" description="Basic residues" evidence="1">
    <location>
        <begin position="655"/>
        <end position="664"/>
    </location>
</feature>
<feature type="region of interest" description="Disordered" evidence="1">
    <location>
        <begin position="136"/>
        <end position="160"/>
    </location>
</feature>
<sequence length="911" mass="102708">MSRSITFNIFPPKILNNWGNLVFDLRDTRFSMVSLQIQVQLPKAISKLSKVGKTNNKTSQENHNIHYVVWKNTDIDPLSHSSSRMHNATRLDDGSISASGYFKGLDHQQASKSMDLLQQEYQRFLTSLLEEGSHSMINPGSPHTSHEQNTYEDTGGSMSEPRLQVDESEVGEDIANSDRLQVVGGERDKRQYQELQVYWGKRNWKRTFDLFKVYDGCSTLNISTWHRLVNWLWTTLSKEHMSELQGVLYRLRTNQSMMPTVNNSRHSGIEGSQLHIDLVRKYHKVIRSMSTKDISCLTQRFYLANLFKSHGAYVEEFRKQGIATQMARQKVNHLLYDVFNSELGTTVSQQMINNHVKEGRHWYELLHTRETQHFGDGLLLLLPARGYADIARKTADSVWTFLLPQICNISPRIVDLAITLQPIAKALQTKGTGHVDVALLGYELRSPTNLHELTRSHFNACLASYPDLDVKDTLRTIGLHGRTDDPDRILAQPRPDSYSRNLNDGLYNSHILQQSGDDVRRIDQRDIESPEGVVQASNNGNLQDDHLDGNDLQEGGDNSIQSNQRDVESVEGVAAISFPRFLILGTNAREDPIHSNNNLNDGIVVGLQSEVAQNREATDSGLMLPLRASIDRPDSHRFTRSKSSSARHGEQRISKSNKSKTHQKLTRMIRIPPTTISQLFQQSSSTDYRGTIPLMFPELASGSMLQLPLLRIAPQSTRTHFSTGRSGNMQADGDNSYERIVELESSPEPELDSEDERILCLFDKTPTSHTISTPHDIIQNSTYGIQRDNMLEQPYNISPIRGDLISQPSLQARHHTLQANSSSSQSLDLQHDSIQVTCSLSPVTSMQYYKEAVAIESATSPENVPQMPQLEVIRDISPSPDTGNVEDAISPEVWEDLIAAIEEDDSFPSIP</sequence>
<evidence type="ECO:0000313" key="3">
    <source>
        <dbReference type="Proteomes" id="UP000276215"/>
    </source>
</evidence>